<dbReference type="RefSeq" id="WP_027699667.1">
    <property type="nucleotide sequence ID" value="NZ_DF820497.1"/>
</dbReference>
<name>A0A069CVB1_WEIOS</name>
<accession>A0A069CVB1</accession>
<evidence type="ECO:0000313" key="2">
    <source>
        <dbReference type="Proteomes" id="UP000030643"/>
    </source>
</evidence>
<dbReference type="Proteomes" id="UP000030643">
    <property type="component" value="Unassembled WGS sequence"/>
</dbReference>
<dbReference type="OrthoDB" id="2141036at2"/>
<reference evidence="2" key="1">
    <citation type="journal article" date="2014" name="Genome Announc.">
        <title>Draft genome sequence of Weissella oryzae SG25T, isolated from fermented rice grains.</title>
        <authorList>
            <person name="Tanizawa Y."/>
            <person name="Fujisawa T."/>
            <person name="Mochizuki T."/>
            <person name="Kaminuma E."/>
            <person name="Suzuki Y."/>
            <person name="Nakamura Y."/>
            <person name="Tohno M."/>
        </authorList>
    </citation>
    <scope>NUCLEOTIDE SEQUENCE [LARGE SCALE GENOMIC DNA]</scope>
    <source>
        <strain evidence="2">DSM 25784 / JCM 18191 / LMG 30913 / SG25</strain>
    </source>
</reference>
<dbReference type="STRING" id="1329250.WOSG25_140320"/>
<dbReference type="eggNOG" id="ENOG50308GM">
    <property type="taxonomic scope" value="Bacteria"/>
</dbReference>
<gene>
    <name evidence="1" type="ORF">WOSG25_140320</name>
</gene>
<dbReference type="AlphaFoldDB" id="A0A069CVB1"/>
<sequence>MTVEYFEFYRGNLISGFDYFYGKKTAQTAFILGIDRQKHLTPLDLADPAVNFDSNQLATGLDKYKQFVRPVAFQWEGITNRLVELVGDWQPNYQGVVAETNEEWGLRIKYQDVVEMQRSWGLNQFPTNFDDFYQWLKTLTSGHL</sequence>
<dbReference type="EMBL" id="DF820497">
    <property type="protein sequence ID" value="GAK31730.1"/>
    <property type="molecule type" value="Genomic_DNA"/>
</dbReference>
<proteinExistence type="predicted"/>
<evidence type="ECO:0000313" key="1">
    <source>
        <dbReference type="EMBL" id="GAK31730.1"/>
    </source>
</evidence>
<keyword evidence="2" id="KW-1185">Reference proteome</keyword>
<organism evidence="1 2">
    <name type="scientific">Weissella oryzae (strain DSM 25784 / JCM 18191 / LMG 30913 / SG25)</name>
    <dbReference type="NCBI Taxonomy" id="1329250"/>
    <lineage>
        <taxon>Bacteria</taxon>
        <taxon>Bacillati</taxon>
        <taxon>Bacillota</taxon>
        <taxon>Bacilli</taxon>
        <taxon>Lactobacillales</taxon>
        <taxon>Lactobacillaceae</taxon>
        <taxon>Weissella</taxon>
    </lineage>
</organism>
<protein>
    <submittedName>
        <fullName evidence="1">Phosphoesterase</fullName>
    </submittedName>
</protein>